<dbReference type="RefSeq" id="WP_013446402.1">
    <property type="nucleotide sequence ID" value="NC_014734.1"/>
</dbReference>
<evidence type="ECO:0000313" key="3">
    <source>
        <dbReference type="Proteomes" id="UP000008718"/>
    </source>
</evidence>
<dbReference type="OrthoDB" id="1098697at2"/>
<reference evidence="2 3" key="2">
    <citation type="journal article" date="2011" name="Stand. Genomic Sci.">
        <title>Complete genome sequence of Paludibacter propionicigenes type strain (WB4).</title>
        <authorList>
            <person name="Gronow S."/>
            <person name="Munk C."/>
            <person name="Lapidus A."/>
            <person name="Nolan M."/>
            <person name="Lucas S."/>
            <person name="Hammon N."/>
            <person name="Deshpande S."/>
            <person name="Cheng J.F."/>
            <person name="Tapia R."/>
            <person name="Han C."/>
            <person name="Goodwin L."/>
            <person name="Pitluck S."/>
            <person name="Liolios K."/>
            <person name="Ivanova N."/>
            <person name="Mavromatis K."/>
            <person name="Mikhailova N."/>
            <person name="Pati A."/>
            <person name="Chen A."/>
            <person name="Palaniappan K."/>
            <person name="Land M."/>
            <person name="Hauser L."/>
            <person name="Chang Y.J."/>
            <person name="Jeffries C.D."/>
            <person name="Brambilla E."/>
            <person name="Rohde M."/>
            <person name="Goker M."/>
            <person name="Detter J.C."/>
            <person name="Woyke T."/>
            <person name="Bristow J."/>
            <person name="Eisen J.A."/>
            <person name="Markowitz V."/>
            <person name="Hugenholtz P."/>
            <person name="Kyrpides N.C."/>
            <person name="Klenk H.P."/>
        </authorList>
    </citation>
    <scope>NUCLEOTIDE SEQUENCE [LARGE SCALE GENOMIC DNA]</scope>
    <source>
        <strain evidence="3">DSM 17365 / JCM 13257 / WB4</strain>
    </source>
</reference>
<evidence type="ECO:0000256" key="1">
    <source>
        <dbReference type="SAM" id="SignalP"/>
    </source>
</evidence>
<dbReference type="SUPFAM" id="SSF160925">
    <property type="entry name" value="PG1388-like"/>
    <property type="match status" value="1"/>
</dbReference>
<accession>E4T8I9</accession>
<dbReference type="InterPro" id="IPR021670">
    <property type="entry name" value="DUF3256"/>
</dbReference>
<gene>
    <name evidence="2" type="ordered locus">Palpr_2904</name>
</gene>
<dbReference type="STRING" id="694427.Palpr_2904"/>
<sequence>MKKQFLRINSLLIFICLMIAQSSFSQTIEDCYVDMPDILNPTLSRQNRLELVGYHKAKQSDSVVNRFGNQAYLVSLDSLGKRIVVRNSSSSTFEMKLLSLENNVKVISIIRTVCAPVCLSSVEFYDTAWNAIPLQFTMPKAIDWVNESALPKDQVDVQWIKNNLDIGFVSLTFTNQGQMIQATNNTLDFFSEADRKLISPFMNNSPILFKLSGRVWVRN</sequence>
<feature type="chain" id="PRO_5003189178" evidence="1">
    <location>
        <begin position="26"/>
        <end position="219"/>
    </location>
</feature>
<protein>
    <submittedName>
        <fullName evidence="2">Uncharacterized protein</fullName>
    </submittedName>
</protein>
<evidence type="ECO:0000313" key="2">
    <source>
        <dbReference type="EMBL" id="ADQ81033.1"/>
    </source>
</evidence>
<feature type="signal peptide" evidence="1">
    <location>
        <begin position="1"/>
        <end position="25"/>
    </location>
</feature>
<dbReference type="Pfam" id="PF11644">
    <property type="entry name" value="DUF3256"/>
    <property type="match status" value="1"/>
</dbReference>
<dbReference type="HOGENOM" id="CLU_092046_0_0_10"/>
<keyword evidence="3" id="KW-1185">Reference proteome</keyword>
<name>E4T8I9_PALPW</name>
<dbReference type="AlphaFoldDB" id="E4T8I9"/>
<dbReference type="EMBL" id="CP002345">
    <property type="protein sequence ID" value="ADQ81033.1"/>
    <property type="molecule type" value="Genomic_DNA"/>
</dbReference>
<proteinExistence type="predicted"/>
<dbReference type="eggNOG" id="ENOG50333A7">
    <property type="taxonomic scope" value="Bacteria"/>
</dbReference>
<dbReference type="KEGG" id="ppn:Palpr_2904"/>
<keyword evidence="1" id="KW-0732">Signal</keyword>
<dbReference type="Proteomes" id="UP000008718">
    <property type="component" value="Chromosome"/>
</dbReference>
<reference key="1">
    <citation type="submission" date="2010-11" db="EMBL/GenBank/DDBJ databases">
        <title>The complete genome of Paludibacter propionicigenes DSM 17365.</title>
        <authorList>
            <consortium name="US DOE Joint Genome Institute (JGI-PGF)"/>
            <person name="Lucas S."/>
            <person name="Copeland A."/>
            <person name="Lapidus A."/>
            <person name="Bruce D."/>
            <person name="Goodwin L."/>
            <person name="Pitluck S."/>
            <person name="Kyrpides N."/>
            <person name="Mavromatis K."/>
            <person name="Ivanova N."/>
            <person name="Munk A.C."/>
            <person name="Brettin T."/>
            <person name="Detter J.C."/>
            <person name="Han C."/>
            <person name="Tapia R."/>
            <person name="Land M."/>
            <person name="Hauser L."/>
            <person name="Markowitz V."/>
            <person name="Cheng J.-F."/>
            <person name="Hugenholtz P."/>
            <person name="Woyke T."/>
            <person name="Wu D."/>
            <person name="Gronow S."/>
            <person name="Wellnitz S."/>
            <person name="Brambilla E."/>
            <person name="Klenk H.-P."/>
            <person name="Eisen J.A."/>
        </authorList>
    </citation>
    <scope>NUCLEOTIDE SEQUENCE</scope>
    <source>
        <strain>WB4</strain>
    </source>
</reference>
<organism evidence="2 3">
    <name type="scientific">Paludibacter propionicigenes (strain DSM 17365 / JCM 13257 / WB4)</name>
    <dbReference type="NCBI Taxonomy" id="694427"/>
    <lineage>
        <taxon>Bacteria</taxon>
        <taxon>Pseudomonadati</taxon>
        <taxon>Bacteroidota</taxon>
        <taxon>Bacteroidia</taxon>
        <taxon>Bacteroidales</taxon>
        <taxon>Paludibacteraceae</taxon>
        <taxon>Paludibacter</taxon>
    </lineage>
</organism>